<evidence type="ECO:0000256" key="1">
    <source>
        <dbReference type="SAM" id="MobiDB-lite"/>
    </source>
</evidence>
<feature type="compositionally biased region" description="Polar residues" evidence="1">
    <location>
        <begin position="43"/>
        <end position="59"/>
    </location>
</feature>
<dbReference type="VEuPathDB" id="FungiDB:LEMA_P116650.1"/>
<gene>
    <name evidence="2" type="ORF">LEMA_P116650.1</name>
</gene>
<evidence type="ECO:0000313" key="2">
    <source>
        <dbReference type="EMBL" id="CBX94662.1"/>
    </source>
</evidence>
<feature type="region of interest" description="Disordered" evidence="1">
    <location>
        <begin position="39"/>
        <end position="88"/>
    </location>
</feature>
<dbReference type="InParanoid" id="E4ZTV2"/>
<dbReference type="Proteomes" id="UP000002668">
    <property type="component" value="Genome"/>
</dbReference>
<protein>
    <submittedName>
        <fullName evidence="2">Predicted protein</fullName>
    </submittedName>
</protein>
<dbReference type="AlphaFoldDB" id="E4ZTV2"/>
<keyword evidence="3" id="KW-1185">Reference proteome</keyword>
<sequence>MPRWKKGYIRLCPASDTKRTDGSSTYTMATRVCTRYTIDSDRSNPGVSTVNVNPSSRLSGTCRRRPKGKLATRDYPSTSHHPPTPPPLPRLDLGMHLYFWVNQDGPHTQP</sequence>
<organism evidence="3">
    <name type="scientific">Leptosphaeria maculans (strain JN3 / isolate v23.1.3 / race Av1-4-5-6-7-8)</name>
    <name type="common">Blackleg fungus</name>
    <name type="synonym">Phoma lingam</name>
    <dbReference type="NCBI Taxonomy" id="985895"/>
    <lineage>
        <taxon>Eukaryota</taxon>
        <taxon>Fungi</taxon>
        <taxon>Dikarya</taxon>
        <taxon>Ascomycota</taxon>
        <taxon>Pezizomycotina</taxon>
        <taxon>Dothideomycetes</taxon>
        <taxon>Pleosporomycetidae</taxon>
        <taxon>Pleosporales</taxon>
        <taxon>Pleosporineae</taxon>
        <taxon>Leptosphaeriaceae</taxon>
        <taxon>Plenodomus</taxon>
        <taxon>Plenodomus lingam/Leptosphaeria maculans species complex</taxon>
    </lineage>
</organism>
<name>E4ZTV2_LEPMJ</name>
<dbReference type="EMBL" id="FP929125">
    <property type="protein sequence ID" value="CBX94662.1"/>
    <property type="molecule type" value="Genomic_DNA"/>
</dbReference>
<evidence type="ECO:0000313" key="3">
    <source>
        <dbReference type="Proteomes" id="UP000002668"/>
    </source>
</evidence>
<proteinExistence type="predicted"/>
<dbReference type="HOGENOM" id="CLU_2171536_0_0_1"/>
<reference evidence="3" key="1">
    <citation type="journal article" date="2011" name="Nat. Commun.">
        <title>Effector diversification within compartments of the Leptosphaeria maculans genome affected by Repeat-Induced Point mutations.</title>
        <authorList>
            <person name="Rouxel T."/>
            <person name="Grandaubert J."/>
            <person name="Hane J.K."/>
            <person name="Hoede C."/>
            <person name="van de Wouw A.P."/>
            <person name="Couloux A."/>
            <person name="Dominguez V."/>
            <person name="Anthouard V."/>
            <person name="Bally P."/>
            <person name="Bourras S."/>
            <person name="Cozijnsen A.J."/>
            <person name="Ciuffetti L.M."/>
            <person name="Degrave A."/>
            <person name="Dilmaghani A."/>
            <person name="Duret L."/>
            <person name="Fudal I."/>
            <person name="Goodwin S.B."/>
            <person name="Gout L."/>
            <person name="Glaser N."/>
            <person name="Linglin J."/>
            <person name="Kema G.H.J."/>
            <person name="Lapalu N."/>
            <person name="Lawrence C.B."/>
            <person name="May K."/>
            <person name="Meyer M."/>
            <person name="Ollivier B."/>
            <person name="Poulain J."/>
            <person name="Schoch C.L."/>
            <person name="Simon A."/>
            <person name="Spatafora J.W."/>
            <person name="Stachowiak A."/>
            <person name="Turgeon B.G."/>
            <person name="Tyler B.M."/>
            <person name="Vincent D."/>
            <person name="Weissenbach J."/>
            <person name="Amselem J."/>
            <person name="Quesneville H."/>
            <person name="Oliver R.P."/>
            <person name="Wincker P."/>
            <person name="Balesdent M.-H."/>
            <person name="Howlett B.J."/>
        </authorList>
    </citation>
    <scope>NUCLEOTIDE SEQUENCE [LARGE SCALE GENOMIC DNA]</scope>
    <source>
        <strain evidence="3">JN3 / isolate v23.1.3 / race Av1-4-5-6-7-8</strain>
    </source>
</reference>
<accession>E4ZTV2</accession>